<protein>
    <submittedName>
        <fullName evidence="3">Uncharacterized protein LOC109706378 isoform X1</fullName>
    </submittedName>
</protein>
<evidence type="ECO:0000313" key="2">
    <source>
        <dbReference type="Proteomes" id="UP000515123"/>
    </source>
</evidence>
<proteinExistence type="predicted"/>
<dbReference type="OrthoDB" id="1095098at2759"/>
<sequence length="176" mass="19161">MARPLLSQTLTLESPSLPILLLLLPSLRRRAYSPGRGRLAEIDDAAAAAVAEGRAAAEDAAELVRSVIARRIAPWWLPFVPGSSFWVPLPPKVAVMRSLPPTVATMVKTPATTMNAEERLALNSSRGWPSSAYFVEEESNISMREGIDLEMTTGKLPEPVKRSRRKAAAAQSDDEE</sequence>
<gene>
    <name evidence="3" type="primary">LOC109706378</name>
</gene>
<dbReference type="RefSeq" id="XP_020082763.1">
    <property type="nucleotide sequence ID" value="XM_020227174.1"/>
</dbReference>
<accession>A0A6P5EN29</accession>
<dbReference type="AlphaFoldDB" id="A0A6P5EN29"/>
<dbReference type="PANTHER" id="PTHR33972:SF2">
    <property type="entry name" value="OS04G0606700 PROTEIN"/>
    <property type="match status" value="1"/>
</dbReference>
<evidence type="ECO:0000256" key="1">
    <source>
        <dbReference type="SAM" id="MobiDB-lite"/>
    </source>
</evidence>
<reference evidence="3" key="2">
    <citation type="submission" date="2025-08" db="UniProtKB">
        <authorList>
            <consortium name="RefSeq"/>
        </authorList>
    </citation>
    <scope>IDENTIFICATION</scope>
    <source>
        <tissue evidence="3">Leaf</tissue>
    </source>
</reference>
<evidence type="ECO:0000313" key="3">
    <source>
        <dbReference type="RefSeq" id="XP_020082763.1"/>
    </source>
</evidence>
<reference evidence="2" key="1">
    <citation type="journal article" date="2015" name="Nat. Genet.">
        <title>The pineapple genome and the evolution of CAM photosynthesis.</title>
        <authorList>
            <person name="Ming R."/>
            <person name="VanBuren R."/>
            <person name="Wai C.M."/>
            <person name="Tang H."/>
            <person name="Schatz M.C."/>
            <person name="Bowers J.E."/>
            <person name="Lyons E."/>
            <person name="Wang M.L."/>
            <person name="Chen J."/>
            <person name="Biggers E."/>
            <person name="Zhang J."/>
            <person name="Huang L."/>
            <person name="Zhang L."/>
            <person name="Miao W."/>
            <person name="Zhang J."/>
            <person name="Ye Z."/>
            <person name="Miao C."/>
            <person name="Lin Z."/>
            <person name="Wang H."/>
            <person name="Zhou H."/>
            <person name="Yim W.C."/>
            <person name="Priest H.D."/>
            <person name="Zheng C."/>
            <person name="Woodhouse M."/>
            <person name="Edger P.P."/>
            <person name="Guyot R."/>
            <person name="Guo H.B."/>
            <person name="Guo H."/>
            <person name="Zheng G."/>
            <person name="Singh R."/>
            <person name="Sharma A."/>
            <person name="Min X."/>
            <person name="Zheng Y."/>
            <person name="Lee H."/>
            <person name="Gurtowski J."/>
            <person name="Sedlazeck F.J."/>
            <person name="Harkess A."/>
            <person name="McKain M.R."/>
            <person name="Liao Z."/>
            <person name="Fang J."/>
            <person name="Liu J."/>
            <person name="Zhang X."/>
            <person name="Zhang Q."/>
            <person name="Hu W."/>
            <person name="Qin Y."/>
            <person name="Wang K."/>
            <person name="Chen L.Y."/>
            <person name="Shirley N."/>
            <person name="Lin Y.R."/>
            <person name="Liu L.Y."/>
            <person name="Hernandez A.G."/>
            <person name="Wright C.L."/>
            <person name="Bulone V."/>
            <person name="Tuskan G.A."/>
            <person name="Heath K."/>
            <person name="Zee F."/>
            <person name="Moore P.H."/>
            <person name="Sunkar R."/>
            <person name="Leebens-Mack J.H."/>
            <person name="Mockler T."/>
            <person name="Bennetzen J.L."/>
            <person name="Freeling M."/>
            <person name="Sankoff D."/>
            <person name="Paterson A.H."/>
            <person name="Zhu X."/>
            <person name="Yang X."/>
            <person name="Smith J.A."/>
            <person name="Cushman J.C."/>
            <person name="Paull R.E."/>
            <person name="Yu Q."/>
        </authorList>
    </citation>
    <scope>NUCLEOTIDE SEQUENCE [LARGE SCALE GENOMIC DNA]</scope>
    <source>
        <strain evidence="2">cv. F153</strain>
    </source>
</reference>
<feature type="region of interest" description="Disordered" evidence="1">
    <location>
        <begin position="151"/>
        <end position="176"/>
    </location>
</feature>
<keyword evidence="2" id="KW-1185">Reference proteome</keyword>
<dbReference type="Proteomes" id="UP000515123">
    <property type="component" value="Linkage group 2"/>
</dbReference>
<name>A0A6P5EN29_ANACO</name>
<dbReference type="PANTHER" id="PTHR33972">
    <property type="entry name" value="EXPRESSED PROTEIN"/>
    <property type="match status" value="1"/>
</dbReference>
<organism evidence="2 3">
    <name type="scientific">Ananas comosus</name>
    <name type="common">Pineapple</name>
    <name type="synonym">Ananas ananas</name>
    <dbReference type="NCBI Taxonomy" id="4615"/>
    <lineage>
        <taxon>Eukaryota</taxon>
        <taxon>Viridiplantae</taxon>
        <taxon>Streptophyta</taxon>
        <taxon>Embryophyta</taxon>
        <taxon>Tracheophyta</taxon>
        <taxon>Spermatophyta</taxon>
        <taxon>Magnoliopsida</taxon>
        <taxon>Liliopsida</taxon>
        <taxon>Poales</taxon>
        <taxon>Bromeliaceae</taxon>
        <taxon>Bromelioideae</taxon>
        <taxon>Ananas</taxon>
    </lineage>
</organism>
<dbReference type="GeneID" id="109706378"/>